<accession>A0A2D1KP83</accession>
<evidence type="ECO:0000313" key="1">
    <source>
        <dbReference type="EMBL" id="ATO43862.1"/>
    </source>
</evidence>
<proteinExistence type="predicted"/>
<evidence type="ECO:0000313" key="2">
    <source>
        <dbReference type="Proteomes" id="UP000223559"/>
    </source>
</evidence>
<dbReference type="KEGG" id="lcy:LC20004_08025"/>
<gene>
    <name evidence="1" type="ORF">LC20004_08025</name>
</gene>
<dbReference type="AlphaFoldDB" id="A0A2D1KP83"/>
<reference evidence="1 2" key="1">
    <citation type="submission" date="2016-10" db="EMBL/GenBank/DDBJ databases">
        <title>The whole genome sequencing and assembly of L. cotyniformis subsp. torquens DSM 20004 strain.</title>
        <authorList>
            <person name="Park M.-K."/>
            <person name="Lee Y.-J."/>
            <person name="Yi H."/>
            <person name="Bahn Y.-S."/>
            <person name="Kim J.F."/>
            <person name="Lee D.-W."/>
        </authorList>
    </citation>
    <scope>NUCLEOTIDE SEQUENCE [LARGE SCALE GENOMIC DNA]</scope>
    <source>
        <strain evidence="1 2">DSM 20004</strain>
    </source>
</reference>
<dbReference type="Proteomes" id="UP000223559">
    <property type="component" value="Chromosome"/>
</dbReference>
<keyword evidence="2" id="KW-1185">Reference proteome</keyword>
<sequence>MFAFLITSPVTPFYFTIQAIDQPKPLINLAVLADAELAVVLLSPIDNGHPALLKNEHPPFILAKQSNYQRTPVAIFITKTYRKNAI</sequence>
<dbReference type="EMBL" id="CP017697">
    <property type="protein sequence ID" value="ATO43862.1"/>
    <property type="molecule type" value="Genomic_DNA"/>
</dbReference>
<organism evidence="1 2">
    <name type="scientific">Loigolactobacillus coryniformis subsp. torquens DSM 20004 = KCTC 3535</name>
    <dbReference type="NCBI Taxonomy" id="1423822"/>
    <lineage>
        <taxon>Bacteria</taxon>
        <taxon>Bacillati</taxon>
        <taxon>Bacillota</taxon>
        <taxon>Bacilli</taxon>
        <taxon>Lactobacillales</taxon>
        <taxon>Lactobacillaceae</taxon>
        <taxon>Loigolactobacillus</taxon>
    </lineage>
</organism>
<protein>
    <submittedName>
        <fullName evidence="1">Uncharacterized protein</fullName>
    </submittedName>
</protein>
<name>A0A2D1KP83_9LACO</name>